<dbReference type="EMBL" id="JAADJZ010000003">
    <property type="protein sequence ID" value="KAF2876737.1"/>
    <property type="molecule type" value="Genomic_DNA"/>
</dbReference>
<dbReference type="Proteomes" id="UP000481861">
    <property type="component" value="Unassembled WGS sequence"/>
</dbReference>
<reference evidence="3 4" key="1">
    <citation type="submission" date="2020-01" db="EMBL/GenBank/DDBJ databases">
        <authorList>
            <consortium name="DOE Joint Genome Institute"/>
            <person name="Haridas S."/>
            <person name="Albert R."/>
            <person name="Binder M."/>
            <person name="Bloem J."/>
            <person name="Labutti K."/>
            <person name="Salamov A."/>
            <person name="Andreopoulos B."/>
            <person name="Baker S.E."/>
            <person name="Barry K."/>
            <person name="Bills G."/>
            <person name="Bluhm B.H."/>
            <person name="Cannon C."/>
            <person name="Castanera R."/>
            <person name="Culley D.E."/>
            <person name="Daum C."/>
            <person name="Ezra D."/>
            <person name="Gonzalez J.B."/>
            <person name="Henrissat B."/>
            <person name="Kuo A."/>
            <person name="Liang C."/>
            <person name="Lipzen A."/>
            <person name="Lutzoni F."/>
            <person name="Magnuson J."/>
            <person name="Mondo S."/>
            <person name="Nolan M."/>
            <person name="Ohm R."/>
            <person name="Pangilinan J."/>
            <person name="Park H.-J.H."/>
            <person name="Ramirez L."/>
            <person name="Alfaro M."/>
            <person name="Sun H."/>
            <person name="Tritt A."/>
            <person name="Yoshinaga Y."/>
            <person name="Zwiers L.-H.L."/>
            <person name="Turgeon B.G."/>
            <person name="Goodwin S.B."/>
            <person name="Spatafora J.W."/>
            <person name="Crous P.W."/>
            <person name="Grigoriev I.V."/>
        </authorList>
    </citation>
    <scope>NUCLEOTIDE SEQUENCE [LARGE SCALE GENOMIC DNA]</scope>
    <source>
        <strain evidence="3 4">CBS 611.86</strain>
    </source>
</reference>
<evidence type="ECO:0000259" key="2">
    <source>
        <dbReference type="Pfam" id="PF10419"/>
    </source>
</evidence>
<protein>
    <recommendedName>
        <fullName evidence="2">Transcription factor TFIIIC triple barrel domain-containing protein</fullName>
    </recommendedName>
</protein>
<feature type="region of interest" description="Disordered" evidence="1">
    <location>
        <begin position="151"/>
        <end position="196"/>
    </location>
</feature>
<feature type="compositionally biased region" description="Basic and acidic residues" evidence="1">
    <location>
        <begin position="153"/>
        <end position="166"/>
    </location>
</feature>
<dbReference type="Gene3D" id="2.60.40.4370">
    <property type="match status" value="1"/>
</dbReference>
<name>A0A7C8IDC7_9PLEO</name>
<gene>
    <name evidence="3" type="ORF">BDV95DRAFT_602701</name>
</gene>
<sequence>MANPEQDAWEYEYDEHNTEDLYIPLDLSNVPEAQAPAAAVQIGGSAPVRLLARLRAANRGRKSADDGLGQPDQPEPATAGEIQICGLHTRNPLVMYKGQLLSCKWAASLGTDLLFAKPNQDPQSSNQPLRALPSVDLLATSSTKLMAKAAKLRPREDLFSNERENEPSTTASATKTRKAGTRKAQRTIGAPSPPRTDFLIRLNQAKLKRREKSQLVVSQTANGPRLTARKTPALSSTRKRAPAQTSEDTVMGGTDQ</sequence>
<dbReference type="Pfam" id="PF10419">
    <property type="entry name" value="TFIIIC_sub6"/>
    <property type="match status" value="1"/>
</dbReference>
<dbReference type="OrthoDB" id="1877767at2759"/>
<keyword evidence="4" id="KW-1185">Reference proteome</keyword>
<feature type="compositionally biased region" description="Basic residues" evidence="1">
    <location>
        <begin position="175"/>
        <end position="185"/>
    </location>
</feature>
<dbReference type="AlphaFoldDB" id="A0A7C8IDC7"/>
<evidence type="ECO:0000313" key="3">
    <source>
        <dbReference type="EMBL" id="KAF2876737.1"/>
    </source>
</evidence>
<organism evidence="3 4">
    <name type="scientific">Massariosphaeria phaeospora</name>
    <dbReference type="NCBI Taxonomy" id="100035"/>
    <lineage>
        <taxon>Eukaryota</taxon>
        <taxon>Fungi</taxon>
        <taxon>Dikarya</taxon>
        <taxon>Ascomycota</taxon>
        <taxon>Pezizomycotina</taxon>
        <taxon>Dothideomycetes</taxon>
        <taxon>Pleosporomycetidae</taxon>
        <taxon>Pleosporales</taxon>
        <taxon>Pleosporales incertae sedis</taxon>
        <taxon>Massariosphaeria</taxon>
    </lineage>
</organism>
<evidence type="ECO:0000313" key="4">
    <source>
        <dbReference type="Proteomes" id="UP000481861"/>
    </source>
</evidence>
<evidence type="ECO:0000256" key="1">
    <source>
        <dbReference type="SAM" id="MobiDB-lite"/>
    </source>
</evidence>
<accession>A0A7C8IDC7</accession>
<dbReference type="InterPro" id="IPR019481">
    <property type="entry name" value="TFIIIC_triple_barrel"/>
</dbReference>
<feature type="region of interest" description="Disordered" evidence="1">
    <location>
        <begin position="209"/>
        <end position="256"/>
    </location>
</feature>
<feature type="domain" description="Transcription factor TFIIIC triple barrel" evidence="2">
    <location>
        <begin position="17"/>
        <end position="152"/>
    </location>
</feature>
<comment type="caution">
    <text evidence="3">The sequence shown here is derived from an EMBL/GenBank/DDBJ whole genome shotgun (WGS) entry which is preliminary data.</text>
</comment>
<proteinExistence type="predicted"/>